<dbReference type="AlphaFoldDB" id="A0A6C0B9E1"/>
<name>A0A6C0B9E1_9ZZZZ</name>
<dbReference type="InterPro" id="IPR035437">
    <property type="entry name" value="SNase_OB-fold_sf"/>
</dbReference>
<evidence type="ECO:0000259" key="1">
    <source>
        <dbReference type="PROSITE" id="PS50830"/>
    </source>
</evidence>
<evidence type="ECO:0000313" key="2">
    <source>
        <dbReference type="EMBL" id="QHS88083.1"/>
    </source>
</evidence>
<feature type="domain" description="TNase-like" evidence="1">
    <location>
        <begin position="31"/>
        <end position="151"/>
    </location>
</feature>
<sequence length="151" mass="17215">MCLGFVNFWFSNKDDYLANIEYKDTEKFVLPIQSGKVVKVYDGDTITIASKFPGINGRIYRFSVRMNGIDSPELKGGTENEKELAKRSRDALSNIIMGKIVDLKNVSTEKYGRILADVYLGDLNICDWMLINKYAVKYDGGTKHRPEDWSL</sequence>
<dbReference type="SUPFAM" id="SSF50199">
    <property type="entry name" value="Staphylococcal nuclease"/>
    <property type="match status" value="1"/>
</dbReference>
<dbReference type="SMART" id="SM00318">
    <property type="entry name" value="SNc"/>
    <property type="match status" value="1"/>
</dbReference>
<dbReference type="PROSITE" id="PS50830">
    <property type="entry name" value="TNASE_3"/>
    <property type="match status" value="1"/>
</dbReference>
<dbReference type="EMBL" id="MN739092">
    <property type="protein sequence ID" value="QHS88083.1"/>
    <property type="molecule type" value="Genomic_DNA"/>
</dbReference>
<reference evidence="2" key="1">
    <citation type="journal article" date="2020" name="Nature">
        <title>Giant virus diversity and host interactions through global metagenomics.</title>
        <authorList>
            <person name="Schulz F."/>
            <person name="Roux S."/>
            <person name="Paez-Espino D."/>
            <person name="Jungbluth S."/>
            <person name="Walsh D.A."/>
            <person name="Denef V.J."/>
            <person name="McMahon K.D."/>
            <person name="Konstantinidis K.T."/>
            <person name="Eloe-Fadrosh E.A."/>
            <person name="Kyrpides N.C."/>
            <person name="Woyke T."/>
        </authorList>
    </citation>
    <scope>NUCLEOTIDE SEQUENCE</scope>
    <source>
        <strain evidence="2">GVMAG-M-3300010158-13</strain>
    </source>
</reference>
<dbReference type="InterPro" id="IPR016071">
    <property type="entry name" value="Staphylococal_nuclease_OB-fold"/>
</dbReference>
<dbReference type="Gene3D" id="2.40.50.90">
    <property type="match status" value="1"/>
</dbReference>
<dbReference type="Pfam" id="PF00565">
    <property type="entry name" value="SNase"/>
    <property type="match status" value="1"/>
</dbReference>
<protein>
    <recommendedName>
        <fullName evidence="1">TNase-like domain-containing protein</fullName>
    </recommendedName>
</protein>
<organism evidence="2">
    <name type="scientific">viral metagenome</name>
    <dbReference type="NCBI Taxonomy" id="1070528"/>
    <lineage>
        <taxon>unclassified sequences</taxon>
        <taxon>metagenomes</taxon>
        <taxon>organismal metagenomes</taxon>
    </lineage>
</organism>
<accession>A0A6C0B9E1</accession>
<proteinExistence type="predicted"/>